<feature type="domain" description="Cadherin" evidence="7">
    <location>
        <begin position="2050"/>
        <end position="2163"/>
    </location>
</feature>
<feature type="transmembrane region" description="Helical" evidence="6">
    <location>
        <begin position="6169"/>
        <end position="6187"/>
    </location>
</feature>
<comment type="subcellular location">
    <subcellularLocation>
        <location evidence="1">Membrane</location>
        <topology evidence="1">Single-pass membrane protein</topology>
    </subcellularLocation>
</comment>
<evidence type="ECO:0000256" key="4">
    <source>
        <dbReference type="ARBA" id="ARBA00023180"/>
    </source>
</evidence>
<dbReference type="Pfam" id="PF00028">
    <property type="entry name" value="Cadherin"/>
    <property type="match status" value="7"/>
</dbReference>
<sequence>MAMTIRSRVTGGTRVVLTTLSTDKSESPNDLLEAASPFVSDSVAPVALPWEHARTLSLAAQPGHVAGATFNLLVGVPCNASNSTVGCGRIDWAAVAASTSARVTAQKPASFAGGEVSFATYTVVTPHTQANFGHLGGVAYMGDWDGDGNGDIVVGATHISAHVTLSGGAFVVLLDEDGSWSQPGQWGAGTRSVLFTNGEGGFATDSFAANSYAGFGLAAGIDLDGNGVSDMVMCSSRMSSAGIAYAGAIRFVLLRRLNGLPWRASDTLFTAADMADSDRFPGKPTPYTPSERAFFGSGLGSAGDLDGDGVDDLLVRDQGSVFVLFLERSSRLVKDWHHLDFGAVPVAGQGNFARFRSSSDFFGDGNPDFVIPAPAASNNDGAIVIASLANGGRDVTHSTQIARGINGGPTAHPVGSYFGFGVAIVPDEDDDGLDEVLATVYSESSLYRIRLSADGTAKPGAHFMTPSSPATSGKVISSAGTSGCGLGVTSFPLNSRALRPQTVISCYGPVGELLLYTPSPASAPVVSTALPINSEPAASSGTVSLSSDQVSFATYTVVTPHTQTNFGHLGGVAYMGDWDGDGNGDIVVGATHISAHVTQSGGAFVVLLDGDGSWSQPGQWGAGTRSVLFTNGEGGFATDSFAANGNAGFGLAAGIDLDGNGVSDMVMCSSRMSSAGIASAGAIHFVLLRRLNGLPWRASDTLFTAADMADSDRFPGKPTPYTPSERAFFGSGLGSAGDLDGDGVDDLLVRDRNSVFVLFLERSSRLVKDWHHLDFGAVPVAGQGNFARFRSSSDFFGDGNPDFVIPATATSNNDGAIVIASLANGGRDVAHSTQIARGINGGPTAHPVGSYFGRGVAVVPDEDDDGLDEVLATMYSESSLYRIRLSADGAAKPGAHFMTPSSPAASGKVISSAGTSGCGMGVTSFPLNSRALRPQTVMTCYGPVGELLFYTSPPASAPVVSAALPINSEPAASSGTVSLSSNQVSFATYTVVTPHTQANFGHLGGVAYMGDWDGDGNGDIVVGATHISAHVTLSGGAFVVLLDEDGSWSQPGQWGAGTRSVLFTNGEGGFATDSFAANSYAGFGLAAGIDLDGNGVSDMVMCSSRMSSAGIAYAGAIRFVLLRRLNGLPWRASDTLFTAADMADSDRFPGKPTPYTPSERAFFGSGLGSAGDLDGDGVDDLLVRDQGSVFVLFLERSSRLVKDWHHLDFGAVPVAGQGNFARFHSSSDFFGDGNPDFVIPATATSNNDGAVVIASLANGGRDVTHSTQIARGISGGPTAHPVGSYFGFGVAIVPDEDDDGLDEVLATVYSESSLYRIRLSADGTAKPGAHFMTPSSPATSGKVISSAGTSGCGLGVTSFPLNSRALRPQTVMTCYGPVGELLLYVPPLLDQAAPVAVLPVKETILTNASIRRSVEFGDAHASFTTYQFSLPQSDPTNARPGGVEYMGDWDGDGNGDIIIGSTHITTGGARTGGAVMVLLERDGSWPHFGDWQPGSRNVVFANGQGGFQATSIPSGGNAGIDFAAQIDLDNNGIDDFVVDLPLMSSAGVDWAGGLMFVLLRRVNGLPWCSSHQIFAASNMADTQRFPGKPKPYSVTSDSYFGIGLENAGDLDGDGVEDLLTRSQHAVFVLFLKRTGDFVKDWHQLECGNIDLPGQGGFARFSSESDFFGDGHPDFAISADFTGPGTLHKEGAFVVVSLADGGRTVAHHTRVSRGENGGPAKHGENTYFGRVLVSIPDQDGDGLQEVLVTSFNDDSFYRLHLNQDGTAKAGALYVSPSTPASTGRLDFGSSYDYCGYGMASFPVSRDSQGQTTIVTCYDPAGNVAWFSPGQSSAPPIKALWAPQWTPLLSSNLTSATATWPVTQWPEGDRQLTSNPAADPEAFSNVMVLNSPAWLLSRTDATAVTVKLMPRSLLPGLAGGIAWAVSSESSFFRLALSLSTPEAQEVWREAGGQPHKVGSFACNLGLVAATEGSRLATVRVVSRSNGTQEVFCGQEAIAAGQPSFSFNDATLSLGRNVGVWASSVGNVDFDDFSLSEECESTQECGSSFAEASATAVTLQVDENLLPGAPVGDAIEWQPESDAATPVWRILGGNGPSDDWFTIGQCDGQLRIGTVDLDFEGKTRVFELRLGVSPNGDQTVEEVVIATIQVQDVNEAPIWRASQPEVRLSELSPVHEPLNGSRLADLVADGEGDFPRFMVTAGDPVGRFSVDAASSRLVLSAGLDFETRAVFSLQVRAVDGRDASLTSDATLRVVVLDENEPPVFTLVRSAIPEQTASSSASDLILQTQPAAVDEDAGQTLTYSLDEASLQGAAFEVLDAQAPTIRVKPSEAGLLDHENQPVAQFKLTATDSGSPPRSTTATISVDVLNVNEPPSVTWPSGPLRVAENSAAGTVITVIEASDPEDAEASIVWDISDSELPGAFRVAAGSLEVQDGSLLDFETAPNSGRISVLIRATDTGAESVSQWVTVQVSDVNEPPVVVAGQTFIVAEDSSVGTIVGSIQIADPDAGDNHSVVVLGDEASGNAFVVGGSPPQLLVKHTDAIDFEARTSHKVTVLVTDSKGLTGKGVVVVDIEDVDEGPSFAQSRLTGTVRFDAPSGTVILDLGLTDADDGRDSNSTDVQVAIVSGDVDGDFAVSSAGILVVQKASGDLAPGTRNLVVRATDSESNQAECAVRINVVSSNHAPVAGSALRSVLENAAAGALVGQPLEAQDEDANQSLTFVIESGDPGKIFSLDSVSGQLKLTRGGILDHEAFPSHELRVRVTDDAEWPMSAVFAVTVSVGDVNEAPAVAQGQTFHASEAAPVGTVVGTVAASDPDANDTLQFTITGGATANMFAVDGTNGELRLQRLLNWEAVATHTLQIRVQDSGGLRDEASVTVLVEDANDAPVLGTVELSIAESAQPGAKLAQPVRASDEDAGSVLVYDFVETFPSQACWATTKDEPGTVQWSPHRLDVDWLPDARAFEVEVDTTRMVAITLGADGQVADGPFAGDGYTIWLDAGASSDTGSGISRCRIVDGTRTCVELVEPDLPQPTRRRLLQNQADPIVGSSGGVTGRRKVWVVVARMAATRGADASAAPMLLLVGPGELPFTNDVQADIYLEATDSDPIAVDRVGVWAMGEGTRFSGLCHPSSTPSALARFAIDPASGAVSYKPGAATLDFETNPEYGLLVRVRDDGDPVLEDVGTLLVHVTDANDPPVWVNADPTCGFPGQSFATCLTLPEGSAAGVAASGVLVPADPDASSQASVSLSFPPGSTAAARFELVANELRVRAGATFDHESEPVVTVRVVATDHGSPPASVTGLVGVAITNVNEPPVWASAPSRSVREDASPGSRIGSPLLAVDPDSGDSIQYAIVAGGETAAFALDAQLPGQLVVAPGAALDAETTASYEVRVQATDGSGLSSVATVGVVVLDVNEAPTIEGARLAVAENSAEKTSVGAPLLASDPDRGQSLLFEVTGGASDRFGVDSCSGQVFVLEGAALDFETDHEFNITVRVTDSAAPQPLSATAVVAISILDANEPPALQSGQQFRVSEAAPIGTNASLPLAAADPDAGDVITFGIAQGNEQGIFSIDAGTGQLFVAKRGIDFESPSMSEFQIVVRVTDTLGLSSTGTVTVTASNANEAPSLVYGIISMSENTPNTPLVAGSALGGLPLASDPEGDALMFNITGGQDTGYFTINSATGQLRLTALGAVAMDFETMPRFGLNITASDTGTPSLLTVAAVDVRLVDVNDPPVVPKQALPKLVAEGALPGQRVLNGTELGVFDVETPDSTALRFEIVSGNRAELWTMDAVGGNLNLAPSQDRPLDFESVARTYSLGIRVTDNGAPGGSKLSSTFTLAVTIEDVNEPPTVVLASDFFVLEGGLPGATVGALRCEDVDAGDTHTLSILAQDEVAGTSFSTPFQIDETTGVVSLNSDATAAQLAFNVQTQSTYTFTAQCMDADELVSAPKVVTVRVRDVNDPPSCGEGPTFFAGVSAATTVGSPLDSVCTDPDEGDSLRFTVAGNVSGASAFAIDPSSGQLRIADASGTGSGTVRDGAAWFALTVTATDRGGLFATVLVIVRMTDENSPPIFTAASAVPVFRVAEAAPNGFQIGLLEAKDEDFFFDKAVTVSYAVQPTGRSVGKPFPFVMVRQSASGSPGKGYLTLQYQGSGTTALDFEGLQTEFDVVITATDSGTPALSATHRAVIEVTDSPEPPSFDAVAQASPPVTDPATGLRAIDVSTLELVPIGTVVSVLHASDPDATSQGRLMWNVLSQSDMFAAHLRLDKYTGVLTTVADVNFEAIAGPVTATVELSDPTELTARAALRVTVVDVNESPETDAETPVITSESVVPGDIVHMLQAQDPDWGARGTLRYELNASWPDAAWFRVDPLTGALSLGPARLDWEDDTHYEFGVTVWDRDPERPLSARTVVTISVTNASDVEVLSVEHGPAVIPCRVAWCLSNSSALVDMVPRPGLPAGTSSTGLFFSPLGGAVVRIVGTGFGFSARRLAEEGLELRDVEVHVTFGQTGTEFTAQDCSVTTAGTEIQCTMPPSWGGGHVWRVLVKRVGRTAIGDEAVSTMTTSAMPPRIADVTASTMQTSGGAVAVTIRGFGFGELNRPVSVTFGGEDGRRFSAQQCIVTDLEQSTVRCGAVPSGLGTNLRFVLSLAGLQSEAFASQVSYAPPVVLSVTVLRASDGTASSVGANETQQLLRTAGGDTIVVRGESLSDGSYSEGLVLTYGTGVDFHTATQCHVTVPHTELQCLSAPGVATGHTVALSVGGQAAPTASAFALSYLPPSIVAVTGVGAVASGTAGGEPMTIRGSDFGPSTTSLTRLAVHYGPPSGPRKYAAAACRYGSGHTELVCQAVPGTGKGHAITVSVAGQDSEPLPGAVSYALPVIAMYEGVGASASSTEGGQEVVVQGRNFGPLDHGAVDLVVYRQPGAIAAAEAEAGNSTDDGAMRPTDFATVDPAGALATDASATMAALDIGRVVFRAASCRVSVAHVRLTCLTVPGAGKGMQWAAVIDGQASTVPSTSYGRPVLQSVAGVPADGASTDGGEPVVLRGSNFGPSFGMADGRQLGFLAAVTYGPTRVEYEAKNCTLQSHSEIRCLTAAGVGRGYRWMVEVGGQFTDDYQATDEARAAGLVLDYAQPQLASIAPTGGPTEGGSVLRLVGSNLGVRDERVASAAGSLPALRVRFGNAYMALVSQTSRSPGGAHVVEAIVPESDGGTFDVAAELVSPDGAVLASNSLQFAYSSPRIDEQIYAIRASASTYELTAVGQNFGTAPRIVVDNVPAESCTLVVPHRQVKCIFAGRTGMVTVVTRSGQVSNAKPFEFLSPSFLQGDASTRPLLATKGGTTIRLVGLNWQTDASRINVTVDGRPCPILPLGSPRVVLEDAAENRFSLECQAPAGQGVGVAVVITRSGQPSLPDRGWAYAPPTVVSVLPSAGVATSGGRIVIHGSNFGAGGAVVLSGVDVVVESWSHTQIVALVGGGQGQALPLTVSVAQQDSSPVPFSFAPPVVLSKLPAIPTSGSTALDIVGANFGATPPTVELVRQLGAPQEERLPCTVQSFNHTNMRLAIPEGVGQGWSLVVRVGGQWSTGGADFSFEAPSVGTINYNTSMGLPTAGGTLLAVQGSSMGKTKAVLRIREASSTDPNGGIFVPANAQPSHGEAVFVLPEGQGESLEAWVEVDGLPSSPVPFSYDPPRIDRVVLPDTVPTEGTWRSREPVRHEVMSIMGSSFGVEATQLTEVRLLPAAAESSDNGRRLAHVTLAEFQAGVECPITVQPDPDQPGKFVEGESRKYGHSLIQAGIPEGYGKNLRLVVSVGGRLSAPMAFSYDEPKLTIIVPNVPAAATCPLEMAATGRCSEAASMVKGQTVRILGANFGETQPLAGELDVRIGGIPCSEQAWNRDGTLGGRPYLTCAVPWDTAGAKNVTAAVALQTAAPWMAEDRLFATACSPGAYGTDGEFCLQCPAGASCAGDSADPVALPGWFDVRPGILANDTDKEDDLLCPMERRDPTVRPHCFRPMPCEPKEACIGASLCATGYSGVRCSQCESGRYYRINGLCERCPDNPWLIVALFVVAALAACIAGYVLNQKSVNVGLLAVGVDYFQVLAIFARTRVRWPDFVKQIFVLLSAFNLNLELAAPECALPEFTYSLKWFMTMLLPLAAGVVLGLAFLVQAGYKHFVMHMRERSQLTSHADPLVAVLVVVGVFLYLILTRTTMDVFNCAPTDPPDGDNLYMSGMLDVVCFQSDTHLLLFPFAVAAAIGYVLGFPVFVAWFVRSNLYSIKYDQILRARAIPPSSKLMPREIKAFRARWHRLYYLYRPGKAYWLVVILARKFLVAVTALAFRSTPTYQLAACILVLFVAFTLQVRHTPYMSLGDHAGEVRAFMSATGRAGDRSRGAVQLAVRSDMDALERSFEVEARRSKGGKWTMADRALLRDSAARAAAATSALAEQLVDYNTVELVLLGCGILVNLTGIMFLSERFSESYGGYYQTEYDALAIIVAVVIFLSILFFLGTLLVEVVYVAAPATAVRLSGLCTSSKSRAKTLAAKGASEALGSKGKAAGGAERRDAKAAAGGAAAPASRKSLSSVTKRAQGMQLLTNPALTPQPGKRIDSRDLPVEAPGVTQWQPIRASYELSERRVTELQDAITSLLASDRRASVSASLFDGRLNPADQEVHRLSIGSGDESPPPRRPRRSFAVALAGGEEMAFVAASASSAGSSKHGLGAGRDAEGDVSLMAPAQTGAAAQVEHVVGGRSRGSALREGARLIRSIPPPPVKMVIPPPPSSPPPPESPASAAEEAVGDAPEAGGNDDGADLEPLQAVYPGDVSSSGSSSDGAESPIDAKQVRMLLSPNE</sequence>
<dbReference type="InterPro" id="IPR013519">
    <property type="entry name" value="Int_alpha_beta-p"/>
</dbReference>
<evidence type="ECO:0000313" key="9">
    <source>
        <dbReference type="Proteomes" id="UP000322899"/>
    </source>
</evidence>
<protein>
    <recommendedName>
        <fullName evidence="7">Cadherin domain-containing protein</fullName>
    </recommendedName>
</protein>
<dbReference type="InterPro" id="IPR013783">
    <property type="entry name" value="Ig-like_fold"/>
</dbReference>
<dbReference type="PROSITE" id="PS50268">
    <property type="entry name" value="CADHERIN_2"/>
    <property type="match status" value="20"/>
</dbReference>
<organism evidence="8 9">
    <name type="scientific">Cafeteria roenbergensis</name>
    <name type="common">Marine flagellate</name>
    <dbReference type="NCBI Taxonomy" id="33653"/>
    <lineage>
        <taxon>Eukaryota</taxon>
        <taxon>Sar</taxon>
        <taxon>Stramenopiles</taxon>
        <taxon>Bigyra</taxon>
        <taxon>Opalozoa</taxon>
        <taxon>Bicosoecida</taxon>
        <taxon>Cafeteriaceae</taxon>
        <taxon>Cafeteria</taxon>
    </lineage>
</organism>
<dbReference type="GO" id="GO:0005509">
    <property type="term" value="F:calcium ion binding"/>
    <property type="evidence" value="ECO:0007669"/>
    <property type="project" value="InterPro"/>
</dbReference>
<feature type="region of interest" description="Disordered" evidence="5">
    <location>
        <begin position="6571"/>
        <end position="6593"/>
    </location>
</feature>
<dbReference type="SUPFAM" id="SSF69318">
    <property type="entry name" value="Integrin alpha N-terminal domain"/>
    <property type="match status" value="4"/>
</dbReference>
<dbReference type="SMART" id="SM00112">
    <property type="entry name" value="CA"/>
    <property type="match status" value="20"/>
</dbReference>
<evidence type="ECO:0000256" key="2">
    <source>
        <dbReference type="ARBA" id="ARBA00022692"/>
    </source>
</evidence>
<feature type="domain" description="Cadherin" evidence="7">
    <location>
        <begin position="2373"/>
        <end position="2476"/>
    </location>
</feature>
<feature type="domain" description="Cadherin" evidence="7">
    <location>
        <begin position="2579"/>
        <end position="2682"/>
    </location>
</feature>
<dbReference type="SMART" id="SM00429">
    <property type="entry name" value="IPT"/>
    <property type="match status" value="2"/>
</dbReference>
<feature type="domain" description="Cadherin" evidence="7">
    <location>
        <begin position="3094"/>
        <end position="3193"/>
    </location>
</feature>
<reference evidence="8 9" key="1">
    <citation type="submission" date="2019-07" db="EMBL/GenBank/DDBJ databases">
        <title>Genomes of Cafeteria roenbergensis.</title>
        <authorList>
            <person name="Fischer M.G."/>
            <person name="Hackl T."/>
            <person name="Roman M."/>
        </authorList>
    </citation>
    <scope>NUCLEOTIDE SEQUENCE [LARGE SCALE GENOMIC DNA]</scope>
    <source>
        <strain evidence="8 9">E4-10P</strain>
    </source>
</reference>
<dbReference type="SMART" id="SM00191">
    <property type="entry name" value="Int_alpha"/>
    <property type="match status" value="15"/>
</dbReference>
<dbReference type="GO" id="GO:0005886">
    <property type="term" value="C:plasma membrane"/>
    <property type="evidence" value="ECO:0007669"/>
    <property type="project" value="TreeGrafter"/>
</dbReference>
<keyword evidence="6" id="KW-0472">Membrane</keyword>
<feature type="transmembrane region" description="Helical" evidence="6">
    <location>
        <begin position="6324"/>
        <end position="6341"/>
    </location>
</feature>
<dbReference type="OrthoDB" id="189446at2759"/>
<dbReference type="InterPro" id="IPR014756">
    <property type="entry name" value="Ig_E-set"/>
</dbReference>
<feature type="transmembrane region" description="Helical" evidence="6">
    <location>
        <begin position="6069"/>
        <end position="6086"/>
    </location>
</feature>
<feature type="transmembrane region" description="Helical" evidence="6">
    <location>
        <begin position="6473"/>
        <end position="6499"/>
    </location>
</feature>
<feature type="domain" description="Cadherin" evidence="7">
    <location>
        <begin position="3212"/>
        <end position="3310"/>
    </location>
</feature>
<dbReference type="PANTHER" id="PTHR24028">
    <property type="entry name" value="CADHERIN-87A"/>
    <property type="match status" value="1"/>
</dbReference>
<dbReference type="PANTHER" id="PTHR24028:SF328">
    <property type="entry name" value="CADHERIN-3"/>
    <property type="match status" value="1"/>
</dbReference>
<feature type="domain" description="Cadherin" evidence="7">
    <location>
        <begin position="2484"/>
        <end position="2578"/>
    </location>
</feature>
<dbReference type="CDD" id="cd00603">
    <property type="entry name" value="IPT_PCSR"/>
    <property type="match status" value="1"/>
</dbReference>
<feature type="transmembrane region" description="Helical" evidence="6">
    <location>
        <begin position="6298"/>
        <end position="6318"/>
    </location>
</feature>
<feature type="domain" description="Cadherin" evidence="7">
    <location>
        <begin position="2268"/>
        <end position="2372"/>
    </location>
</feature>
<feature type="transmembrane region" description="Helical" evidence="6">
    <location>
        <begin position="6042"/>
        <end position="6062"/>
    </location>
</feature>
<gene>
    <name evidence="8" type="ORF">FNF27_07825</name>
</gene>
<dbReference type="Gene3D" id="2.60.40.10">
    <property type="entry name" value="Immunoglobulins"/>
    <property type="match status" value="3"/>
</dbReference>
<feature type="transmembrane region" description="Helical" evidence="6">
    <location>
        <begin position="6226"/>
        <end position="6250"/>
    </location>
</feature>
<dbReference type="Gene3D" id="2.130.10.130">
    <property type="entry name" value="Integrin alpha, N-terminal"/>
    <property type="match status" value="8"/>
</dbReference>
<dbReference type="InterPro" id="IPR002126">
    <property type="entry name" value="Cadherin-like_dom"/>
</dbReference>
<feature type="domain" description="Cadherin" evidence="7">
    <location>
        <begin position="3737"/>
        <end position="3843"/>
    </location>
</feature>
<evidence type="ECO:0000256" key="6">
    <source>
        <dbReference type="SAM" id="Phobius"/>
    </source>
</evidence>
<dbReference type="PRINTS" id="PR00205">
    <property type="entry name" value="CADHERIN"/>
</dbReference>
<feature type="domain" description="Cadherin" evidence="7">
    <location>
        <begin position="2157"/>
        <end position="2261"/>
    </location>
</feature>
<dbReference type="Pfam" id="PF01833">
    <property type="entry name" value="TIG"/>
    <property type="match status" value="2"/>
</dbReference>
<dbReference type="InterPro" id="IPR050174">
    <property type="entry name" value="Protocadherin/Cadherin-CA"/>
</dbReference>
<feature type="domain" description="Cadherin" evidence="7">
    <location>
        <begin position="4309"/>
        <end position="4423"/>
    </location>
</feature>
<evidence type="ECO:0000256" key="3">
    <source>
        <dbReference type="ARBA" id="ARBA00022989"/>
    </source>
</evidence>
<dbReference type="SUPFAM" id="SSF49313">
    <property type="entry name" value="Cadherin-like"/>
    <property type="match status" value="19"/>
</dbReference>
<feature type="transmembrane region" description="Helical" evidence="6">
    <location>
        <begin position="6128"/>
        <end position="6148"/>
    </location>
</feature>
<keyword evidence="4" id="KW-0325">Glycoprotein</keyword>
<keyword evidence="2 6" id="KW-0812">Transmembrane</keyword>
<dbReference type="InterPro" id="IPR002909">
    <property type="entry name" value="IPT_dom"/>
</dbReference>
<feature type="compositionally biased region" description="Low complexity" evidence="5">
    <location>
        <begin position="6799"/>
        <end position="6810"/>
    </location>
</feature>
<dbReference type="CDD" id="cd11304">
    <property type="entry name" value="Cadherin_repeat"/>
    <property type="match status" value="19"/>
</dbReference>
<feature type="domain" description="Cadherin" evidence="7">
    <location>
        <begin position="3412"/>
        <end position="3516"/>
    </location>
</feature>
<feature type="domain" description="Cadherin" evidence="7">
    <location>
        <begin position="4215"/>
        <end position="4316"/>
    </location>
</feature>
<comment type="caution">
    <text evidence="8">The sequence shown here is derived from an EMBL/GenBank/DDBJ whole genome shotgun (WGS) entry which is preliminary data.</text>
</comment>
<evidence type="ECO:0000256" key="5">
    <source>
        <dbReference type="SAM" id="MobiDB-lite"/>
    </source>
</evidence>
<feature type="transmembrane region" description="Helical" evidence="6">
    <location>
        <begin position="6435"/>
        <end position="6453"/>
    </location>
</feature>
<feature type="compositionally biased region" description="Pro residues" evidence="5">
    <location>
        <begin position="6745"/>
        <end position="6766"/>
    </location>
</feature>
<dbReference type="EMBL" id="VLTO01000104">
    <property type="protein sequence ID" value="KAA0164168.1"/>
    <property type="molecule type" value="Genomic_DNA"/>
</dbReference>
<feature type="domain" description="Cadherin" evidence="7">
    <location>
        <begin position="3317"/>
        <end position="3413"/>
    </location>
</feature>
<dbReference type="InterPro" id="IPR028994">
    <property type="entry name" value="Integrin_alpha_N"/>
</dbReference>
<dbReference type="Proteomes" id="UP000322899">
    <property type="component" value="Unassembled WGS sequence"/>
</dbReference>
<dbReference type="InterPro" id="IPR015919">
    <property type="entry name" value="Cadherin-like_sf"/>
</dbReference>
<evidence type="ECO:0000256" key="1">
    <source>
        <dbReference type="ARBA" id="ARBA00004167"/>
    </source>
</evidence>
<keyword evidence="3 6" id="KW-1133">Transmembrane helix</keyword>
<feature type="domain" description="Cadherin" evidence="7">
    <location>
        <begin position="3516"/>
        <end position="3619"/>
    </location>
</feature>
<evidence type="ECO:0000313" key="8">
    <source>
        <dbReference type="EMBL" id="KAA0164168.1"/>
    </source>
</evidence>
<accession>A0A5A8DFS9</accession>
<feature type="domain" description="Cadherin" evidence="7">
    <location>
        <begin position="2785"/>
        <end position="2884"/>
    </location>
</feature>
<proteinExistence type="predicted"/>
<feature type="domain" description="Cadherin" evidence="7">
    <location>
        <begin position="2688"/>
        <end position="2785"/>
    </location>
</feature>
<feature type="region of interest" description="Disordered" evidence="5">
    <location>
        <begin position="6720"/>
        <end position="6828"/>
    </location>
</feature>
<name>A0A5A8DFS9_CAFRO</name>
<feature type="domain" description="Cadherin" evidence="7">
    <location>
        <begin position="4066"/>
        <end position="4189"/>
    </location>
</feature>
<dbReference type="Gene3D" id="2.60.40.60">
    <property type="entry name" value="Cadherins"/>
    <property type="match status" value="19"/>
</dbReference>
<evidence type="ECO:0000259" key="7">
    <source>
        <dbReference type="PROSITE" id="PS50268"/>
    </source>
</evidence>
<dbReference type="SUPFAM" id="SSF81296">
    <property type="entry name" value="E set domains"/>
    <property type="match status" value="1"/>
</dbReference>
<feature type="domain" description="Cadherin" evidence="7">
    <location>
        <begin position="3851"/>
        <end position="3962"/>
    </location>
</feature>
<feature type="domain" description="Cadherin" evidence="7">
    <location>
        <begin position="3981"/>
        <end position="4063"/>
    </location>
</feature>
<dbReference type="GO" id="GO:0007156">
    <property type="term" value="P:homophilic cell adhesion via plasma membrane adhesion molecules"/>
    <property type="evidence" value="ECO:0007669"/>
    <property type="project" value="InterPro"/>
</dbReference>
<feature type="domain" description="Cadherin" evidence="7">
    <location>
        <begin position="3624"/>
        <end position="3728"/>
    </location>
</feature>